<organism evidence="1 2">
    <name type="scientific">Streptomyces filipinensis</name>
    <dbReference type="NCBI Taxonomy" id="66887"/>
    <lineage>
        <taxon>Bacteria</taxon>
        <taxon>Bacillati</taxon>
        <taxon>Actinomycetota</taxon>
        <taxon>Actinomycetes</taxon>
        <taxon>Kitasatosporales</taxon>
        <taxon>Streptomycetaceae</taxon>
        <taxon>Streptomyces</taxon>
    </lineage>
</organism>
<reference evidence="1" key="2">
    <citation type="submission" date="2020-09" db="EMBL/GenBank/DDBJ databases">
        <authorList>
            <person name="Sun Q."/>
            <person name="Ohkuma M."/>
        </authorList>
    </citation>
    <scope>NUCLEOTIDE SEQUENCE</scope>
    <source>
        <strain evidence="1">JCM 4369</strain>
    </source>
</reference>
<keyword evidence="2" id="KW-1185">Reference proteome</keyword>
<comment type="caution">
    <text evidence="1">The sequence shown here is derived from an EMBL/GenBank/DDBJ whole genome shotgun (WGS) entry which is preliminary data.</text>
</comment>
<sequence length="56" mass="6356">MEAPEPPVVAAYHVERHAVECEINRLERHRAVATRYDRLAGPYEASVLVAAVDQWL</sequence>
<dbReference type="AlphaFoldDB" id="A0A918IGC6"/>
<gene>
    <name evidence="1" type="ORF">GCM10010260_59820</name>
</gene>
<proteinExistence type="predicted"/>
<accession>A0A918IGC6</accession>
<evidence type="ECO:0000313" key="1">
    <source>
        <dbReference type="EMBL" id="GGV12976.1"/>
    </source>
</evidence>
<reference evidence="1" key="1">
    <citation type="journal article" date="2014" name="Int. J. Syst. Evol. Microbiol.">
        <title>Complete genome sequence of Corynebacterium casei LMG S-19264T (=DSM 44701T), isolated from a smear-ripened cheese.</title>
        <authorList>
            <consortium name="US DOE Joint Genome Institute (JGI-PGF)"/>
            <person name="Walter F."/>
            <person name="Albersmeier A."/>
            <person name="Kalinowski J."/>
            <person name="Ruckert C."/>
        </authorList>
    </citation>
    <scope>NUCLEOTIDE SEQUENCE</scope>
    <source>
        <strain evidence="1">JCM 4369</strain>
    </source>
</reference>
<dbReference type="EMBL" id="BMTD01000015">
    <property type="protein sequence ID" value="GGV12976.1"/>
    <property type="molecule type" value="Genomic_DNA"/>
</dbReference>
<dbReference type="RefSeq" id="WP_229854400.1">
    <property type="nucleotide sequence ID" value="NZ_BMTD01000015.1"/>
</dbReference>
<evidence type="ECO:0000313" key="2">
    <source>
        <dbReference type="Proteomes" id="UP000618795"/>
    </source>
</evidence>
<protein>
    <recommendedName>
        <fullName evidence="3">Transposase</fullName>
    </recommendedName>
</protein>
<name>A0A918IGC6_9ACTN</name>
<dbReference type="Proteomes" id="UP000618795">
    <property type="component" value="Unassembled WGS sequence"/>
</dbReference>
<evidence type="ECO:0008006" key="3">
    <source>
        <dbReference type="Google" id="ProtNLM"/>
    </source>
</evidence>